<evidence type="ECO:0000313" key="2">
    <source>
        <dbReference type="Proteomes" id="UP000628736"/>
    </source>
</evidence>
<keyword evidence="2" id="KW-1185">Reference proteome</keyword>
<proteinExistence type="predicted"/>
<dbReference type="AlphaFoldDB" id="A0A8J6IX34"/>
<organism evidence="1 2">
    <name type="scientific">Flintibacter hominis</name>
    <dbReference type="NCBI Taxonomy" id="2763048"/>
    <lineage>
        <taxon>Bacteria</taxon>
        <taxon>Bacillati</taxon>
        <taxon>Bacillota</taxon>
        <taxon>Clostridia</taxon>
        <taxon>Eubacteriales</taxon>
        <taxon>Flintibacter</taxon>
    </lineage>
</organism>
<accession>A0A8J6IX34</accession>
<dbReference type="EMBL" id="JACOPO010000001">
    <property type="protein sequence ID" value="MBC5721585.1"/>
    <property type="molecule type" value="Genomic_DNA"/>
</dbReference>
<name>A0A8J6IX34_9FIRM</name>
<protein>
    <submittedName>
        <fullName evidence="1">Spore cortex-lytic protein</fullName>
    </submittedName>
</protein>
<sequence>MDDIGTLIIRVYTSRAQIPISGATVVVTHEGKGGRRELLSLQVTDSSGAILPLQISTPLLGESTAPHTDGPVPFAICSVWAEHPGYAMLQVDGVQIFPGVETTQDMELIPLAEGQSSLQVRDQREITAQSL</sequence>
<comment type="caution">
    <text evidence="1">The sequence shown here is derived from an EMBL/GenBank/DDBJ whole genome shotgun (WGS) entry which is preliminary data.</text>
</comment>
<reference evidence="1" key="1">
    <citation type="submission" date="2020-08" db="EMBL/GenBank/DDBJ databases">
        <title>Genome public.</title>
        <authorList>
            <person name="Liu C."/>
            <person name="Sun Q."/>
        </authorList>
    </citation>
    <scope>NUCLEOTIDE SEQUENCE</scope>
    <source>
        <strain evidence="1">NSJ-23</strain>
    </source>
</reference>
<gene>
    <name evidence="1" type="ORF">H8S11_01920</name>
</gene>
<evidence type="ECO:0000313" key="1">
    <source>
        <dbReference type="EMBL" id="MBC5721585.1"/>
    </source>
</evidence>
<dbReference type="RefSeq" id="WP_147571405.1">
    <property type="nucleotide sequence ID" value="NZ_JACOPO010000001.1"/>
</dbReference>
<dbReference type="Proteomes" id="UP000628736">
    <property type="component" value="Unassembled WGS sequence"/>
</dbReference>